<name>A0A4D6MX06_VIGUN</name>
<evidence type="ECO:0000313" key="2">
    <source>
        <dbReference type="EMBL" id="QCE05983.1"/>
    </source>
</evidence>
<organism evidence="2 3">
    <name type="scientific">Vigna unguiculata</name>
    <name type="common">Cowpea</name>
    <dbReference type="NCBI Taxonomy" id="3917"/>
    <lineage>
        <taxon>Eukaryota</taxon>
        <taxon>Viridiplantae</taxon>
        <taxon>Streptophyta</taxon>
        <taxon>Embryophyta</taxon>
        <taxon>Tracheophyta</taxon>
        <taxon>Spermatophyta</taxon>
        <taxon>Magnoliopsida</taxon>
        <taxon>eudicotyledons</taxon>
        <taxon>Gunneridae</taxon>
        <taxon>Pentapetalae</taxon>
        <taxon>rosids</taxon>
        <taxon>fabids</taxon>
        <taxon>Fabales</taxon>
        <taxon>Fabaceae</taxon>
        <taxon>Papilionoideae</taxon>
        <taxon>50 kb inversion clade</taxon>
        <taxon>NPAAA clade</taxon>
        <taxon>indigoferoid/millettioid clade</taxon>
        <taxon>Phaseoleae</taxon>
        <taxon>Vigna</taxon>
    </lineage>
</organism>
<dbReference type="AlphaFoldDB" id="A0A4D6MX06"/>
<evidence type="ECO:0000256" key="1">
    <source>
        <dbReference type="SAM" id="MobiDB-lite"/>
    </source>
</evidence>
<feature type="compositionally biased region" description="Polar residues" evidence="1">
    <location>
        <begin position="1"/>
        <end position="10"/>
    </location>
</feature>
<gene>
    <name evidence="2" type="ORF">DEO72_LG9g992</name>
</gene>
<dbReference type="Proteomes" id="UP000501690">
    <property type="component" value="Linkage Group LG9"/>
</dbReference>
<reference evidence="2 3" key="1">
    <citation type="submission" date="2019-04" db="EMBL/GenBank/DDBJ databases">
        <title>An improved genome assembly and genetic linkage map for asparagus bean, Vigna unguiculata ssp. sesquipedialis.</title>
        <authorList>
            <person name="Xia Q."/>
            <person name="Zhang R."/>
            <person name="Dong Y."/>
        </authorList>
    </citation>
    <scope>NUCLEOTIDE SEQUENCE [LARGE SCALE GENOMIC DNA]</scope>
    <source>
        <tissue evidence="2">Leaf</tissue>
    </source>
</reference>
<proteinExistence type="predicted"/>
<sequence length="164" mass="18076">MSTTKKTPMTTHLLLLPSPTRARRGCAHPLHGFEVSPTGGRRQRFQPPPTSTPAPPSPPSSSAAERGTRGLCGSSPPCQQLRLGPQPSRDHAPLLRAPTRRRRRRRRCPLFSVSLFGLNACDWWNMSVEYVTVGELVNGQMVGNIGVMEARVLLADFGEWRLQG</sequence>
<feature type="region of interest" description="Disordered" evidence="1">
    <location>
        <begin position="1"/>
        <end position="101"/>
    </location>
</feature>
<protein>
    <submittedName>
        <fullName evidence="2">Uncharacterized protein</fullName>
    </submittedName>
</protein>
<evidence type="ECO:0000313" key="3">
    <source>
        <dbReference type="Proteomes" id="UP000501690"/>
    </source>
</evidence>
<accession>A0A4D6MX06</accession>
<feature type="compositionally biased region" description="Pro residues" evidence="1">
    <location>
        <begin position="46"/>
        <end position="59"/>
    </location>
</feature>
<keyword evidence="3" id="KW-1185">Reference proteome</keyword>
<dbReference type="EMBL" id="CP039353">
    <property type="protein sequence ID" value="QCE05983.1"/>
    <property type="molecule type" value="Genomic_DNA"/>
</dbReference>